<evidence type="ECO:0000256" key="1">
    <source>
        <dbReference type="ARBA" id="ARBA00022679"/>
    </source>
</evidence>
<dbReference type="SUPFAM" id="SSF55729">
    <property type="entry name" value="Acyl-CoA N-acyltransferases (Nat)"/>
    <property type="match status" value="1"/>
</dbReference>
<keyword evidence="2" id="KW-0012">Acyltransferase</keyword>
<organism evidence="4 5">
    <name type="scientific">Paracoccus homiensis</name>
    <dbReference type="NCBI Taxonomy" id="364199"/>
    <lineage>
        <taxon>Bacteria</taxon>
        <taxon>Pseudomonadati</taxon>
        <taxon>Pseudomonadota</taxon>
        <taxon>Alphaproteobacteria</taxon>
        <taxon>Rhodobacterales</taxon>
        <taxon>Paracoccaceae</taxon>
        <taxon>Paracoccus</taxon>
    </lineage>
</organism>
<protein>
    <submittedName>
        <fullName evidence="4">Acetyltransferase (GNAT) family protein</fullName>
    </submittedName>
</protein>
<dbReference type="InterPro" id="IPR000182">
    <property type="entry name" value="GNAT_dom"/>
</dbReference>
<dbReference type="AlphaFoldDB" id="A0A1I0EK18"/>
<feature type="domain" description="N-acetyltransferase" evidence="3">
    <location>
        <begin position="2"/>
        <end position="157"/>
    </location>
</feature>
<keyword evidence="1 4" id="KW-0808">Transferase</keyword>
<evidence type="ECO:0000259" key="3">
    <source>
        <dbReference type="PROSITE" id="PS51186"/>
    </source>
</evidence>
<keyword evidence="5" id="KW-1185">Reference proteome</keyword>
<evidence type="ECO:0000313" key="5">
    <source>
        <dbReference type="Proteomes" id="UP000199180"/>
    </source>
</evidence>
<evidence type="ECO:0000313" key="4">
    <source>
        <dbReference type="EMBL" id="SET45712.1"/>
    </source>
</evidence>
<accession>A0A1I0EK18</accession>
<dbReference type="InterPro" id="IPR050832">
    <property type="entry name" value="Bact_Acetyltransf"/>
</dbReference>
<dbReference type="Pfam" id="PF00583">
    <property type="entry name" value="Acetyltransf_1"/>
    <property type="match status" value="1"/>
</dbReference>
<dbReference type="RefSeq" id="WP_175479865.1">
    <property type="nucleotide sequence ID" value="NZ_FOHO01000005.1"/>
</dbReference>
<dbReference type="PANTHER" id="PTHR43877:SF1">
    <property type="entry name" value="ACETYLTRANSFERASE"/>
    <property type="match status" value="1"/>
</dbReference>
<dbReference type="PANTHER" id="PTHR43877">
    <property type="entry name" value="AMINOALKYLPHOSPHONATE N-ACETYLTRANSFERASE-RELATED-RELATED"/>
    <property type="match status" value="1"/>
</dbReference>
<sequence length="158" mass="16949">MQILTPIPDAFLPDAARLWCNAFAPRSRRAAMRADHGIAAVRWGQVVGICGLRDAGGGFPGTSMRGGFAFRAAPQTSDLVLDGLVVAETRQGIGRALVMAAVRQAAFRGHPGLRAEVRIANRPAMAFYRALGFVEVTRGRFGWPWGGQVAVLHLPVDD</sequence>
<proteinExistence type="predicted"/>
<dbReference type="PROSITE" id="PS51186">
    <property type="entry name" value="GNAT"/>
    <property type="match status" value="1"/>
</dbReference>
<dbReference type="EMBL" id="FOHO01000005">
    <property type="protein sequence ID" value="SET45712.1"/>
    <property type="molecule type" value="Genomic_DNA"/>
</dbReference>
<dbReference type="GO" id="GO:0016747">
    <property type="term" value="F:acyltransferase activity, transferring groups other than amino-acyl groups"/>
    <property type="evidence" value="ECO:0007669"/>
    <property type="project" value="InterPro"/>
</dbReference>
<evidence type="ECO:0000256" key="2">
    <source>
        <dbReference type="ARBA" id="ARBA00023315"/>
    </source>
</evidence>
<dbReference type="InterPro" id="IPR016181">
    <property type="entry name" value="Acyl_CoA_acyltransferase"/>
</dbReference>
<reference evidence="4 5" key="1">
    <citation type="submission" date="2016-10" db="EMBL/GenBank/DDBJ databases">
        <authorList>
            <person name="de Groot N.N."/>
        </authorList>
    </citation>
    <scope>NUCLEOTIDE SEQUENCE [LARGE SCALE GENOMIC DNA]</scope>
    <source>
        <strain evidence="4 5">DSM 17862</strain>
    </source>
</reference>
<name>A0A1I0EK18_9RHOB</name>
<dbReference type="Proteomes" id="UP000199180">
    <property type="component" value="Unassembled WGS sequence"/>
</dbReference>
<dbReference type="Gene3D" id="3.40.630.30">
    <property type="match status" value="1"/>
</dbReference>
<dbReference type="STRING" id="364199.SAMN04489858_105195"/>
<gene>
    <name evidence="4" type="ORF">SAMN04489858_105195</name>
</gene>